<feature type="domain" description="Xaa-Pro dipeptidyl-peptidase C-terminal" evidence="2">
    <location>
        <begin position="291"/>
        <end position="525"/>
    </location>
</feature>
<dbReference type="InterPro" id="IPR005674">
    <property type="entry name" value="CocE/Ser_esterase"/>
</dbReference>
<dbReference type="Proteomes" id="UP000054266">
    <property type="component" value="Unassembled WGS sequence"/>
</dbReference>
<proteinExistence type="predicted"/>
<gene>
    <name evidence="3" type="ORF">PV04_09587</name>
</gene>
<keyword evidence="4" id="KW-1185">Reference proteome</keyword>
<dbReference type="Gene3D" id="3.40.50.1820">
    <property type="entry name" value="alpha/beta hydrolase"/>
    <property type="match status" value="1"/>
</dbReference>
<dbReference type="PANTHER" id="PTHR43056:SF10">
    <property type="entry name" value="COCE_NOND FAMILY, PUTATIVE (AFU_ORTHOLOGUE AFUA_7G00600)-RELATED"/>
    <property type="match status" value="1"/>
</dbReference>
<evidence type="ECO:0000313" key="3">
    <source>
        <dbReference type="EMBL" id="KIW64669.1"/>
    </source>
</evidence>
<dbReference type="Pfam" id="PF08530">
    <property type="entry name" value="PepX_C"/>
    <property type="match status" value="1"/>
</dbReference>
<dbReference type="InterPro" id="IPR000383">
    <property type="entry name" value="Xaa-Pro-like_dom"/>
</dbReference>
<dbReference type="Gene3D" id="1.10.3020.10">
    <property type="entry name" value="alpha-amino acid ester hydrolase ( Helical cap domain)"/>
    <property type="match status" value="1"/>
</dbReference>
<dbReference type="GO" id="GO:0008239">
    <property type="term" value="F:dipeptidyl-peptidase activity"/>
    <property type="evidence" value="ECO:0007669"/>
    <property type="project" value="InterPro"/>
</dbReference>
<dbReference type="InterPro" id="IPR050585">
    <property type="entry name" value="Xaa-Pro_dipeptidyl-ppase/CocE"/>
</dbReference>
<dbReference type="SMART" id="SM00939">
    <property type="entry name" value="PepX_C"/>
    <property type="match status" value="1"/>
</dbReference>
<sequence length="673" mass="74255">MGSMSPFPVPISIREHDEIRLSDNTILSAMIWMPEDAATNPVPAILEYLPYRKRDGTAERDALNHSYVASYGYACVRVDMRGSGDSEGVLLGEYLKQEQDDALEVLQFIAAQEWCTGSIGMIGISWGGFNGLQVAALRPPELKAVISLCSTDDRYADDVHYMGGCMLVDNFTWGAIMFSITPTPPDPALVGDKWRDLWMARLEAGGNWMVEWYEHQRRDEFWKHASICEDYSAIQCPVYAVGAWSDGYSNAVFRMMQHLDCPRKGLIGPWAHAYPNFATPGPQIGFLQETIRWWDKWLKGKETGIMDEPMLRCYLQDTVPPRTQYDFRPGHWVAESSWPAPGIKTRTLSLAGGRLSDDEPSAADETLSICSPMTVGFAAGLWCAGLDLDLPGDQRAEAGGSLLFDGPTLTEPLNLLGAPVLHLRVASDKPNALVAATLSEVLPDGSATRISFGVLNLTHRNSHADLQPVEPGQFSDVIIRLNECGQCLGVGSHLRLALSSSYFPICWPSPEKATLTIASSRSKLEIPTRAECPRDAELQPFEPAVTGPALKTRVLRPGEKMSAIITEDTETGAKTLTRIIDTGLIEFDAIGWHYGDTSTSIYSISPDDPLSAKGEMRFKQEYGRRGLDLVIEGWTKISSSSMEFHLTGRFDAFENGVSIFGRDYSSSVPRDHV</sequence>
<protein>
    <recommendedName>
        <fullName evidence="2">Xaa-Pro dipeptidyl-peptidase C-terminal domain-containing protein</fullName>
    </recommendedName>
</protein>
<dbReference type="InterPro" id="IPR008979">
    <property type="entry name" value="Galactose-bd-like_sf"/>
</dbReference>
<dbReference type="AlphaFoldDB" id="A0A0D2FXM3"/>
<evidence type="ECO:0000256" key="1">
    <source>
        <dbReference type="ARBA" id="ARBA00022801"/>
    </source>
</evidence>
<dbReference type="EMBL" id="KN846961">
    <property type="protein sequence ID" value="KIW64669.1"/>
    <property type="molecule type" value="Genomic_DNA"/>
</dbReference>
<dbReference type="NCBIfam" id="TIGR00976">
    <property type="entry name" value="CocE_NonD"/>
    <property type="match status" value="1"/>
</dbReference>
<evidence type="ECO:0000259" key="2">
    <source>
        <dbReference type="SMART" id="SM00939"/>
    </source>
</evidence>
<dbReference type="STRING" id="5601.A0A0D2FXM3"/>
<evidence type="ECO:0000313" key="4">
    <source>
        <dbReference type="Proteomes" id="UP000054266"/>
    </source>
</evidence>
<dbReference type="InterPro" id="IPR013736">
    <property type="entry name" value="Xaa-Pro_dipept_C"/>
</dbReference>
<organism evidence="3 4">
    <name type="scientific">Phialophora macrospora</name>
    <dbReference type="NCBI Taxonomy" id="1851006"/>
    <lineage>
        <taxon>Eukaryota</taxon>
        <taxon>Fungi</taxon>
        <taxon>Dikarya</taxon>
        <taxon>Ascomycota</taxon>
        <taxon>Pezizomycotina</taxon>
        <taxon>Eurotiomycetes</taxon>
        <taxon>Chaetothyriomycetidae</taxon>
        <taxon>Chaetothyriales</taxon>
        <taxon>Herpotrichiellaceae</taxon>
        <taxon>Phialophora</taxon>
    </lineage>
</organism>
<accession>A0A0D2FXM3</accession>
<dbReference type="SUPFAM" id="SSF53474">
    <property type="entry name" value="alpha/beta-Hydrolases"/>
    <property type="match status" value="1"/>
</dbReference>
<reference evidence="3 4" key="1">
    <citation type="submission" date="2015-01" db="EMBL/GenBank/DDBJ databases">
        <title>The Genome Sequence of Capronia semiimmersa CBS27337.</title>
        <authorList>
            <consortium name="The Broad Institute Genomics Platform"/>
            <person name="Cuomo C."/>
            <person name="de Hoog S."/>
            <person name="Gorbushina A."/>
            <person name="Stielow B."/>
            <person name="Teixiera M."/>
            <person name="Abouelleil A."/>
            <person name="Chapman S.B."/>
            <person name="Priest M."/>
            <person name="Young S.K."/>
            <person name="Wortman J."/>
            <person name="Nusbaum C."/>
            <person name="Birren B."/>
        </authorList>
    </citation>
    <scope>NUCLEOTIDE SEQUENCE [LARGE SCALE GENOMIC DNA]</scope>
    <source>
        <strain evidence="3 4">CBS 27337</strain>
    </source>
</reference>
<dbReference type="SUPFAM" id="SSF49785">
    <property type="entry name" value="Galactose-binding domain-like"/>
    <property type="match status" value="1"/>
</dbReference>
<dbReference type="InterPro" id="IPR029058">
    <property type="entry name" value="AB_hydrolase_fold"/>
</dbReference>
<dbReference type="HOGENOM" id="CLU_015590_4_0_1"/>
<name>A0A0D2FXM3_9EURO</name>
<dbReference type="PANTHER" id="PTHR43056">
    <property type="entry name" value="PEPTIDASE S9 PROLYL OLIGOPEPTIDASE"/>
    <property type="match status" value="1"/>
</dbReference>
<keyword evidence="1" id="KW-0378">Hydrolase</keyword>
<dbReference type="Gene3D" id="2.60.120.260">
    <property type="entry name" value="Galactose-binding domain-like"/>
    <property type="match status" value="1"/>
</dbReference>
<dbReference type="Pfam" id="PF02129">
    <property type="entry name" value="Peptidase_S15"/>
    <property type="match status" value="1"/>
</dbReference>